<evidence type="ECO:0008006" key="3">
    <source>
        <dbReference type="Google" id="ProtNLM"/>
    </source>
</evidence>
<reference evidence="1 2" key="1">
    <citation type="submission" date="2023-12" db="EMBL/GenBank/DDBJ databases">
        <title>Description of an unclassified Opitutus bacterium of Verrucomicrobiota.</title>
        <authorList>
            <person name="Zhang D.-F."/>
        </authorList>
    </citation>
    <scope>NUCLEOTIDE SEQUENCE [LARGE SCALE GENOMIC DNA]</scope>
    <source>
        <strain evidence="1 2">WL0086</strain>
    </source>
</reference>
<dbReference type="EMBL" id="CP139781">
    <property type="protein sequence ID" value="WRQ85512.1"/>
    <property type="molecule type" value="Genomic_DNA"/>
</dbReference>
<dbReference type="Proteomes" id="UP000738431">
    <property type="component" value="Chromosome"/>
</dbReference>
<dbReference type="RefSeq" id="WP_221031956.1">
    <property type="nucleotide sequence ID" value="NZ_CP139781.1"/>
</dbReference>
<proteinExistence type="predicted"/>
<keyword evidence="2" id="KW-1185">Reference proteome</keyword>
<name>A0ABZ1C1L6_9BACT</name>
<organism evidence="1 2">
    <name type="scientific">Actomonas aquatica</name>
    <dbReference type="NCBI Taxonomy" id="2866162"/>
    <lineage>
        <taxon>Bacteria</taxon>
        <taxon>Pseudomonadati</taxon>
        <taxon>Verrucomicrobiota</taxon>
        <taxon>Opitutia</taxon>
        <taxon>Opitutales</taxon>
        <taxon>Opitutaceae</taxon>
        <taxon>Actomonas</taxon>
    </lineage>
</organism>
<accession>A0ABZ1C1L6</accession>
<sequence>MTSLAQAKSPSLQAAAVTFALEPEVGVPADFTATGMKINRVESDLKSTIILIEQGDQRMALFATPFPFDSRRPLQNAAKAILSDALDLTPAEIVLASSHDHSVPAMHIAPGPDGDPTGEANDIGQAMIDGLRRSASGLRAKLVPVTVAWGVAEEHRMTYNRRGQREDGSTYFMREEDRALLGEDFVGQIDPLAPVVLLRGKDGAAVAALALFTGHPVTAYNPEDPMAFGQWPQLATTALSEHLGGAPVAFLQGCAGDINSKFMLTGTMEQAHQMAAYLSETFIKAADAARPATDSDFVWKRATATVPLAPLPTIESLQASLAEIDAFVVRAEAGDEDTLSCVGLNFPRALSPIYRSKLVAPVRRWYAWALEQRQAGTADELPREVEMGIVAAQLGGVGIVGLPFEAFVRTGFKIRQEAPQALVLTAAYVEGAQGYIPDATAVGDLEYQAGFYRYLHGRPPYAEPGADAAADDAVAALRSLHR</sequence>
<gene>
    <name evidence="1" type="ORF">K1X11_011935</name>
</gene>
<evidence type="ECO:0000313" key="1">
    <source>
        <dbReference type="EMBL" id="WRQ85512.1"/>
    </source>
</evidence>
<protein>
    <recommendedName>
        <fullName evidence="3">Neutral/alkaline non-lysosomal ceramidase N-terminal domain-containing protein</fullName>
    </recommendedName>
</protein>
<evidence type="ECO:0000313" key="2">
    <source>
        <dbReference type="Proteomes" id="UP000738431"/>
    </source>
</evidence>